<feature type="coiled-coil region" evidence="3">
    <location>
        <begin position="739"/>
        <end position="773"/>
    </location>
</feature>
<comment type="similarity">
    <text evidence="1">Belongs to the DRC1 family.</text>
</comment>
<feature type="domain" description="Dynein regulatory complex protein 1 C-terminal" evidence="6">
    <location>
        <begin position="711"/>
        <end position="770"/>
    </location>
</feature>
<evidence type="ECO:0000313" key="8">
    <source>
        <dbReference type="Proteomes" id="UP001153712"/>
    </source>
</evidence>
<dbReference type="GO" id="GO:0070286">
    <property type="term" value="P:axonemal dynein complex assembly"/>
    <property type="evidence" value="ECO:0007669"/>
    <property type="project" value="InterPro"/>
</dbReference>
<accession>A0A9N9TVG5</accession>
<dbReference type="GO" id="GO:0005858">
    <property type="term" value="C:axonemal dynein complex"/>
    <property type="evidence" value="ECO:0007669"/>
    <property type="project" value="InterPro"/>
</dbReference>
<dbReference type="PANTHER" id="PTHR21625:SF1">
    <property type="entry name" value="DYNEIN REGULATORY COMPLEX PROTEIN 1"/>
    <property type="match status" value="1"/>
</dbReference>
<dbReference type="AlphaFoldDB" id="A0A9N9TVG5"/>
<dbReference type="Pfam" id="PF14775">
    <property type="entry name" value="NYD-SP28_assoc"/>
    <property type="match status" value="1"/>
</dbReference>
<evidence type="ECO:0000256" key="4">
    <source>
        <dbReference type="SAM" id="MobiDB-lite"/>
    </source>
</evidence>
<dbReference type="InterPro" id="IPR039505">
    <property type="entry name" value="DRC1/2_N"/>
</dbReference>
<proteinExistence type="inferred from homology"/>
<name>A0A9N9TVG5_PHYSR</name>
<organism evidence="7 8">
    <name type="scientific">Phyllotreta striolata</name>
    <name type="common">Striped flea beetle</name>
    <name type="synonym">Crioceris striolata</name>
    <dbReference type="NCBI Taxonomy" id="444603"/>
    <lineage>
        <taxon>Eukaryota</taxon>
        <taxon>Metazoa</taxon>
        <taxon>Ecdysozoa</taxon>
        <taxon>Arthropoda</taxon>
        <taxon>Hexapoda</taxon>
        <taxon>Insecta</taxon>
        <taxon>Pterygota</taxon>
        <taxon>Neoptera</taxon>
        <taxon>Endopterygota</taxon>
        <taxon>Coleoptera</taxon>
        <taxon>Polyphaga</taxon>
        <taxon>Cucujiformia</taxon>
        <taxon>Chrysomeloidea</taxon>
        <taxon>Chrysomelidae</taxon>
        <taxon>Galerucinae</taxon>
        <taxon>Alticini</taxon>
        <taxon>Phyllotreta</taxon>
    </lineage>
</organism>
<dbReference type="Pfam" id="PF14772">
    <property type="entry name" value="NYD-SP28"/>
    <property type="match status" value="1"/>
</dbReference>
<feature type="domain" description="Dynein regulatory complex protein 1/2 N-terminal" evidence="5">
    <location>
        <begin position="98"/>
        <end position="195"/>
    </location>
</feature>
<evidence type="ECO:0000259" key="5">
    <source>
        <dbReference type="Pfam" id="PF14772"/>
    </source>
</evidence>
<dbReference type="OrthoDB" id="10260459at2759"/>
<evidence type="ECO:0000256" key="2">
    <source>
        <dbReference type="ARBA" id="ARBA00023054"/>
    </source>
</evidence>
<dbReference type="GO" id="GO:0060285">
    <property type="term" value="P:cilium-dependent cell motility"/>
    <property type="evidence" value="ECO:0007669"/>
    <property type="project" value="TreeGrafter"/>
</dbReference>
<keyword evidence="2 3" id="KW-0175">Coiled coil</keyword>
<reference evidence="7" key="1">
    <citation type="submission" date="2022-01" db="EMBL/GenBank/DDBJ databases">
        <authorList>
            <person name="King R."/>
        </authorList>
    </citation>
    <scope>NUCLEOTIDE SEQUENCE</scope>
</reference>
<evidence type="ECO:0000259" key="6">
    <source>
        <dbReference type="Pfam" id="PF14775"/>
    </source>
</evidence>
<dbReference type="PANTHER" id="PTHR21625">
    <property type="entry name" value="NYD-SP28 PROTEIN"/>
    <property type="match status" value="1"/>
</dbReference>
<feature type="coiled-coil region" evidence="3">
    <location>
        <begin position="236"/>
        <end position="303"/>
    </location>
</feature>
<protein>
    <recommendedName>
        <fullName evidence="9">Dynein regulatory complex protein 1</fullName>
    </recommendedName>
</protein>
<evidence type="ECO:0000313" key="7">
    <source>
        <dbReference type="EMBL" id="CAG9864231.1"/>
    </source>
</evidence>
<dbReference type="EMBL" id="OU900100">
    <property type="protein sequence ID" value="CAG9864231.1"/>
    <property type="molecule type" value="Genomic_DNA"/>
</dbReference>
<evidence type="ECO:0000256" key="3">
    <source>
        <dbReference type="SAM" id="Coils"/>
    </source>
</evidence>
<evidence type="ECO:0000256" key="1">
    <source>
        <dbReference type="ARBA" id="ARBA00009688"/>
    </source>
</evidence>
<dbReference type="InterPro" id="IPR029440">
    <property type="entry name" value="DRC1_C"/>
</dbReference>
<dbReference type="Proteomes" id="UP001153712">
    <property type="component" value="Chromosome 7"/>
</dbReference>
<keyword evidence="8" id="KW-1185">Reference proteome</keyword>
<feature type="region of interest" description="Disordered" evidence="4">
    <location>
        <begin position="1"/>
        <end position="37"/>
    </location>
</feature>
<sequence>MSFALSMGLSLEPSDTSDDEPQKTEGPNLNSDDPEQRKLFRALRIQRRQGKWDAEEFVEVAESKTAYELQKEKSANVIGKHVVAAERDLLDVNIRNNVVEVARRQEETINANRRIDKLEADAAKAKSHFDSIVQKWDDLQVLGDPLQIHQSITALKKECDALMAHRDVTINMLKEEINKSEKAYVSFQAKNSDEIQYIFKKVENYIASMRTLFNVQFTIVQTTFTHATNAYMQEKNDNWNELNNEMRIELDNATTERINFMYNLNQALENNSKEFQEHYRLIKEELSTAANTCQQELENLKGAILLSFEQFEYNLQILETRFVENRFVRADRKRRITQLQQDISTLRKTIDTYKTTTEDRIHKYEDELKTLHQHILDIELKADNIATGNDKVFHEVWNMGMKNSKNLLRDISRIDKVLYEQQLALPWEWAEGVSLEMASLPSFKSAMNVLGIVKDKIRRTIGDLSHEPATPKINKSLLKRILVITSDKTGFLTEQKMKEITGAQSRQDTSLVRLENVFQSMNIRKEEDMTALFQFFLPYTVCLNCTKEPEMAEDNVSQILSQRYSFATSGGDFEMPFEYVHLMEAMYKTTHTRESIEDMVIDVVTSDVDIHECYQPSVELVDISKFDRDANVSQRKSSKIKRSQFAAFADKQSFHFDHTLVISSIYVIKALLDFLENCAGTSEYVPTNGERLRKKRLTVSRLLKDEDIKVFWENVRNWYGERSTYYQVWKGLSYGLTYYSDVLKKRKRLSEEVIELREENQRLKRKLELYKVGHQVLPPICGSIKQPLFVYQRSIRR</sequence>
<dbReference type="GO" id="GO:0003352">
    <property type="term" value="P:regulation of cilium movement"/>
    <property type="evidence" value="ECO:0007669"/>
    <property type="project" value="TreeGrafter"/>
</dbReference>
<dbReference type="InterPro" id="IPR039750">
    <property type="entry name" value="DRC1/DRC2"/>
</dbReference>
<evidence type="ECO:0008006" key="9">
    <source>
        <dbReference type="Google" id="ProtNLM"/>
    </source>
</evidence>
<gene>
    <name evidence="7" type="ORF">PHYEVI_LOCUS10488</name>
</gene>